<evidence type="ECO:0000313" key="6">
    <source>
        <dbReference type="Proteomes" id="UP000604341"/>
    </source>
</evidence>
<name>A0ABQ2FG12_9DEIO</name>
<protein>
    <recommendedName>
        <fullName evidence="7">Glycosyl transferase</fullName>
    </recommendedName>
</protein>
<keyword evidence="3" id="KW-0808">Transferase</keyword>
<dbReference type="Pfam" id="PF13641">
    <property type="entry name" value="Glyco_tranf_2_3"/>
    <property type="match status" value="1"/>
</dbReference>
<keyword evidence="6" id="KW-1185">Reference proteome</keyword>
<keyword evidence="4" id="KW-1133">Transmembrane helix</keyword>
<dbReference type="SUPFAM" id="SSF53448">
    <property type="entry name" value="Nucleotide-diphospho-sugar transferases"/>
    <property type="match status" value="1"/>
</dbReference>
<dbReference type="PANTHER" id="PTHR43630:SF1">
    <property type="entry name" value="POLY-BETA-1,6-N-ACETYL-D-GLUCOSAMINE SYNTHASE"/>
    <property type="match status" value="1"/>
</dbReference>
<reference evidence="6" key="1">
    <citation type="journal article" date="2019" name="Int. J. Syst. Evol. Microbiol.">
        <title>The Global Catalogue of Microorganisms (GCM) 10K type strain sequencing project: providing services to taxonomists for standard genome sequencing and annotation.</title>
        <authorList>
            <consortium name="The Broad Institute Genomics Platform"/>
            <consortium name="The Broad Institute Genome Sequencing Center for Infectious Disease"/>
            <person name="Wu L."/>
            <person name="Ma J."/>
        </authorList>
    </citation>
    <scope>NUCLEOTIDE SEQUENCE [LARGE SCALE GENOMIC DNA]</scope>
    <source>
        <strain evidence="6">JCM 19173</strain>
    </source>
</reference>
<dbReference type="InterPro" id="IPR029044">
    <property type="entry name" value="Nucleotide-diphossugar_trans"/>
</dbReference>
<feature type="transmembrane region" description="Helical" evidence="4">
    <location>
        <begin position="12"/>
        <end position="36"/>
    </location>
</feature>
<dbReference type="Gene3D" id="3.90.550.10">
    <property type="entry name" value="Spore Coat Polysaccharide Biosynthesis Protein SpsA, Chain A"/>
    <property type="match status" value="1"/>
</dbReference>
<evidence type="ECO:0000256" key="1">
    <source>
        <dbReference type="ARBA" id="ARBA00006739"/>
    </source>
</evidence>
<evidence type="ECO:0000256" key="3">
    <source>
        <dbReference type="ARBA" id="ARBA00022679"/>
    </source>
</evidence>
<dbReference type="EMBL" id="BMPE01000001">
    <property type="protein sequence ID" value="GGK89774.1"/>
    <property type="molecule type" value="Genomic_DNA"/>
</dbReference>
<evidence type="ECO:0000256" key="4">
    <source>
        <dbReference type="SAM" id="Phobius"/>
    </source>
</evidence>
<feature type="transmembrane region" description="Helical" evidence="4">
    <location>
        <begin position="302"/>
        <end position="325"/>
    </location>
</feature>
<dbReference type="CDD" id="cd06423">
    <property type="entry name" value="CESA_like"/>
    <property type="match status" value="1"/>
</dbReference>
<organism evidence="5 6">
    <name type="scientific">Deinococcus radiotolerans</name>
    <dbReference type="NCBI Taxonomy" id="1309407"/>
    <lineage>
        <taxon>Bacteria</taxon>
        <taxon>Thermotogati</taxon>
        <taxon>Deinococcota</taxon>
        <taxon>Deinococci</taxon>
        <taxon>Deinococcales</taxon>
        <taxon>Deinococcaceae</taxon>
        <taxon>Deinococcus</taxon>
    </lineage>
</organism>
<accession>A0ABQ2FG12</accession>
<evidence type="ECO:0000313" key="5">
    <source>
        <dbReference type="EMBL" id="GGK89774.1"/>
    </source>
</evidence>
<feature type="transmembrane region" description="Helical" evidence="4">
    <location>
        <begin position="332"/>
        <end position="353"/>
    </location>
</feature>
<evidence type="ECO:0000256" key="2">
    <source>
        <dbReference type="ARBA" id="ARBA00022676"/>
    </source>
</evidence>
<keyword evidence="4" id="KW-0472">Membrane</keyword>
<proteinExistence type="inferred from homology"/>
<keyword evidence="2" id="KW-0328">Glycosyltransferase</keyword>
<evidence type="ECO:0008006" key="7">
    <source>
        <dbReference type="Google" id="ProtNLM"/>
    </source>
</evidence>
<dbReference type="Proteomes" id="UP000604341">
    <property type="component" value="Unassembled WGS sequence"/>
</dbReference>
<dbReference type="RefSeq" id="WP_189067405.1">
    <property type="nucleotide sequence ID" value="NZ_BMPE01000001.1"/>
</dbReference>
<keyword evidence="4" id="KW-0812">Transmembrane</keyword>
<sequence>MTVIPALPSTLLGQVMLIIGSLLLLKAVLTITLSLVHRARQRQRLLSVAGQRLPGVSAMIAAYNEEVGIADTIRSVLAQDIPELQVIVVDDGSTDDTARIAEEFAQADPRVLVLRKPNGGKASALNLASQHLRYPVAVSVDADSALAPGTLATLAQHFNDPRVGAVAGDVRVAGPVTSLTQMQSLEYTIGQHMERRSQDMLGALSVVPGAAGAFRSDLLRRLQYSSDTLTEDMDLTIAIAQAGYQVRFEPNAVSYTEPPIAMKSLWRQRMRWMYGTFQVMAKYRHLIMNARGGRLGWLTLPYVLVYGLVLGGAGPAFDLAALALILGNSSNVLLPLILNVSADLLVAGVALILGRQSLRPLLLTPTQRLFQRPFAMLVIAMTCAAFLSRRRIHWNKLPRVGIQMPNSSPTHSVSVQAGD</sequence>
<comment type="similarity">
    <text evidence="1">Belongs to the glycosyltransferase 2 family.</text>
</comment>
<dbReference type="PANTHER" id="PTHR43630">
    <property type="entry name" value="POLY-BETA-1,6-N-ACETYL-D-GLUCOSAMINE SYNTHASE"/>
    <property type="match status" value="1"/>
</dbReference>
<gene>
    <name evidence="5" type="ORF">GCM10010844_05390</name>
</gene>
<comment type="caution">
    <text evidence="5">The sequence shown here is derived from an EMBL/GenBank/DDBJ whole genome shotgun (WGS) entry which is preliminary data.</text>
</comment>